<reference evidence="1 2" key="1">
    <citation type="submission" date="2020-07" db="EMBL/GenBank/DDBJ databases">
        <title>Sequencing the genomes of 1000 actinobacteria strains.</title>
        <authorList>
            <person name="Klenk H.-P."/>
        </authorList>
    </citation>
    <scope>NUCLEOTIDE SEQUENCE [LARGE SCALE GENOMIC DNA]</scope>
    <source>
        <strain evidence="1 2">DSM 15475</strain>
    </source>
</reference>
<dbReference type="EMBL" id="JACCFY010000001">
    <property type="protein sequence ID" value="NYJ77013.1"/>
    <property type="molecule type" value="Genomic_DNA"/>
</dbReference>
<dbReference type="AlphaFoldDB" id="A0A7Z0K8U1"/>
<evidence type="ECO:0000313" key="1">
    <source>
        <dbReference type="EMBL" id="NYJ77013.1"/>
    </source>
</evidence>
<keyword evidence="2" id="KW-1185">Reference proteome</keyword>
<protein>
    <submittedName>
        <fullName evidence="1">Uncharacterized protein</fullName>
    </submittedName>
</protein>
<sequence length="344" mass="37057">MTSTIIGRTTGPWTQTLEQWTRSRYGDAPVAVRGTMPFAPREAPKPRAFQRIPVVMIVLTRRSRHLHAGLCQAVELIREATYGFRAVVFTDDAASPAFGQVDWVVEHCLAEDSLHRLQPGKNWLETVGEHLTWAQREYGASLVLAPEDEESCLDAVRRIAVTFRAPAKIVETAVQRAQELVTRVEGVRQGLRGWWGDLPAGRTAVEFAWGGAQLSCVVHHAQRASAQPSGAVIEVTEGEVSWALTEAQTAEWSTAQIIGPSSGRTSGAGPLAIARAAGEGLADGGPVVQCVADSAALDADWRGIDARLIGASGAGRLVTRVGAVVEFPREQAAEVLRALRRAHL</sequence>
<gene>
    <name evidence="1" type="ORF">HNR09_000424</name>
</gene>
<accession>A0A7Z0K8U1</accession>
<dbReference type="RefSeq" id="WP_179540553.1">
    <property type="nucleotide sequence ID" value="NZ_BAAALL010000013.1"/>
</dbReference>
<proteinExistence type="predicted"/>
<name>A0A7Z0K8U1_9MICC</name>
<comment type="caution">
    <text evidence="1">The sequence shown here is derived from an EMBL/GenBank/DDBJ whole genome shotgun (WGS) entry which is preliminary data.</text>
</comment>
<dbReference type="Proteomes" id="UP000535437">
    <property type="component" value="Unassembled WGS sequence"/>
</dbReference>
<evidence type="ECO:0000313" key="2">
    <source>
        <dbReference type="Proteomes" id="UP000535437"/>
    </source>
</evidence>
<organism evidence="1 2">
    <name type="scientific">Nesterenkonia xinjiangensis</name>
    <dbReference type="NCBI Taxonomy" id="225327"/>
    <lineage>
        <taxon>Bacteria</taxon>
        <taxon>Bacillati</taxon>
        <taxon>Actinomycetota</taxon>
        <taxon>Actinomycetes</taxon>
        <taxon>Micrococcales</taxon>
        <taxon>Micrococcaceae</taxon>
        <taxon>Nesterenkonia</taxon>
    </lineage>
</organism>